<gene>
    <name evidence="6" type="ORF">RchiOBHm_Chr4g0409111</name>
</gene>
<dbReference type="EC" id="2.4.1.-" evidence="5"/>
<dbReference type="Proteomes" id="UP000238479">
    <property type="component" value="Chromosome 4"/>
</dbReference>
<comment type="caution">
    <text evidence="6">The sequence shown here is derived from an EMBL/GenBank/DDBJ whole genome shotgun (WGS) entry which is preliminary data.</text>
</comment>
<evidence type="ECO:0000256" key="5">
    <source>
        <dbReference type="RuleBase" id="RU362057"/>
    </source>
</evidence>
<dbReference type="GO" id="GO:0035251">
    <property type="term" value="F:UDP-glucosyltransferase activity"/>
    <property type="evidence" value="ECO:0007669"/>
    <property type="project" value="TreeGrafter"/>
</dbReference>
<evidence type="ECO:0000256" key="3">
    <source>
        <dbReference type="ARBA" id="ARBA00022679"/>
    </source>
</evidence>
<sequence length="507" mass="56740">MVTPKPIQNQKQKIKEVERMGFDEEHIVMLPFLAQGHLIPFLALAKQIQQRTGFTITIATTPLNAQYLRSPQPNSIIQVAELPFRSEDYGLPPNTENSENIPLDLSGTLLTASQHLEAPTRRLVSDITEKEGKPPLCLISDVFFGWAVNVAKSSGTVNVAITTAGAYGTTASMSMWQHLPHCSVSSDDEEFNIPGFPVRCRLTPSHLHQFLRAADGTDSWSRFFRTQISLSMKSFGWMCNTVEEIEPFGLKVLRNYIKLPVWSILASNISSKKYSSKKWGISAEKCTEWLDSHSADSVVYISFGSQNTISASQMMELAKGLEKSGKPFVWVIRPPVGHDMKGEFRSEWLPERFEERMREMKQGLLVHNWAPQLAILSHVATRAFVSHCGWNSVLESLSRGVPIIGWPLAAEQPYNSKMLAEEMGVSVELTRGVNSNVEAEEVRRVIEFVVDESGEGGEMRRRAGEIMEKIRGAVREDGEAKGSSVKAMDDFVTELLLQREERGSKIN</sequence>
<dbReference type="EMBL" id="PDCK01000042">
    <property type="protein sequence ID" value="PRQ38017.1"/>
    <property type="molecule type" value="Genomic_DNA"/>
</dbReference>
<name>A0A2P6QV13_ROSCH</name>
<protein>
    <recommendedName>
        <fullName evidence="5">Glycosyltransferase</fullName>
        <ecNumber evidence="5">2.4.1.-</ecNumber>
    </recommendedName>
</protein>
<evidence type="ECO:0000256" key="1">
    <source>
        <dbReference type="ARBA" id="ARBA00009995"/>
    </source>
</evidence>
<dbReference type="Gramene" id="PRQ38017">
    <property type="protein sequence ID" value="PRQ38017"/>
    <property type="gene ID" value="RchiOBHm_Chr4g0409111"/>
</dbReference>
<dbReference type="PROSITE" id="PS00375">
    <property type="entry name" value="UDPGT"/>
    <property type="match status" value="1"/>
</dbReference>
<dbReference type="FunFam" id="3.40.50.2000:FF:000103">
    <property type="entry name" value="Glycosyltransferase"/>
    <property type="match status" value="1"/>
</dbReference>
<dbReference type="SUPFAM" id="SSF53756">
    <property type="entry name" value="UDP-Glycosyltransferase/glycogen phosphorylase"/>
    <property type="match status" value="1"/>
</dbReference>
<dbReference type="CDD" id="cd03784">
    <property type="entry name" value="GT1_Gtf-like"/>
    <property type="match status" value="1"/>
</dbReference>
<reference evidence="6 7" key="1">
    <citation type="journal article" date="2018" name="Nat. Genet.">
        <title>The Rosa genome provides new insights in the design of modern roses.</title>
        <authorList>
            <person name="Bendahmane M."/>
        </authorList>
    </citation>
    <scope>NUCLEOTIDE SEQUENCE [LARGE SCALE GENOMIC DNA]</scope>
    <source>
        <strain evidence="7">cv. Old Blush</strain>
    </source>
</reference>
<evidence type="ECO:0000313" key="7">
    <source>
        <dbReference type="Proteomes" id="UP000238479"/>
    </source>
</evidence>
<evidence type="ECO:0000256" key="2">
    <source>
        <dbReference type="ARBA" id="ARBA00022676"/>
    </source>
</evidence>
<organism evidence="6 7">
    <name type="scientific">Rosa chinensis</name>
    <name type="common">China rose</name>
    <dbReference type="NCBI Taxonomy" id="74649"/>
    <lineage>
        <taxon>Eukaryota</taxon>
        <taxon>Viridiplantae</taxon>
        <taxon>Streptophyta</taxon>
        <taxon>Embryophyta</taxon>
        <taxon>Tracheophyta</taxon>
        <taxon>Spermatophyta</taxon>
        <taxon>Magnoliopsida</taxon>
        <taxon>eudicotyledons</taxon>
        <taxon>Gunneridae</taxon>
        <taxon>Pentapetalae</taxon>
        <taxon>rosids</taxon>
        <taxon>fabids</taxon>
        <taxon>Rosales</taxon>
        <taxon>Rosaceae</taxon>
        <taxon>Rosoideae</taxon>
        <taxon>Rosoideae incertae sedis</taxon>
        <taxon>Rosa</taxon>
    </lineage>
</organism>
<evidence type="ECO:0000313" key="6">
    <source>
        <dbReference type="EMBL" id="PRQ38017.1"/>
    </source>
</evidence>
<proteinExistence type="inferred from homology"/>
<dbReference type="OMA" id="HIVADMF"/>
<accession>A0A2P6QV13</accession>
<dbReference type="AlphaFoldDB" id="A0A2P6QV13"/>
<keyword evidence="7" id="KW-1185">Reference proteome</keyword>
<dbReference type="PANTHER" id="PTHR48047">
    <property type="entry name" value="GLYCOSYLTRANSFERASE"/>
    <property type="match status" value="1"/>
</dbReference>
<dbReference type="Gene3D" id="3.40.50.2000">
    <property type="entry name" value="Glycogen Phosphorylase B"/>
    <property type="match status" value="2"/>
</dbReference>
<dbReference type="Pfam" id="PF00201">
    <property type="entry name" value="UDPGT"/>
    <property type="match status" value="1"/>
</dbReference>
<comment type="similarity">
    <text evidence="1 4">Belongs to the UDP-glycosyltransferase family.</text>
</comment>
<evidence type="ECO:0000256" key="4">
    <source>
        <dbReference type="RuleBase" id="RU003718"/>
    </source>
</evidence>
<dbReference type="InterPro" id="IPR002213">
    <property type="entry name" value="UDP_glucos_trans"/>
</dbReference>
<keyword evidence="2 4" id="KW-0328">Glycosyltransferase</keyword>
<dbReference type="PANTHER" id="PTHR48047:SF107">
    <property type="entry name" value="UDP-GLYCOSYLTRANSFERASE 92A1-LIKE"/>
    <property type="match status" value="1"/>
</dbReference>
<dbReference type="InterPro" id="IPR035595">
    <property type="entry name" value="UDP_glycos_trans_CS"/>
</dbReference>
<dbReference type="FunFam" id="3.40.50.2000:FF:000064">
    <property type="entry name" value="Glycosyltransferase"/>
    <property type="match status" value="1"/>
</dbReference>
<keyword evidence="3 4" id="KW-0808">Transferase</keyword>